<comment type="caution">
    <text evidence="5">The sequence shown here is derived from an EMBL/GenBank/DDBJ whole genome shotgun (WGS) entry which is preliminary data.</text>
</comment>
<dbReference type="PANTHER" id="PTHR18919">
    <property type="entry name" value="ACETYL-COA C-ACYLTRANSFERASE"/>
    <property type="match status" value="1"/>
</dbReference>
<gene>
    <name evidence="5" type="ORF">LCGC14_1034220</name>
</gene>
<accession>A0A0F9MYB2</accession>
<dbReference type="SUPFAM" id="SSF53901">
    <property type="entry name" value="Thiolase-like"/>
    <property type="match status" value="2"/>
</dbReference>
<evidence type="ECO:0000256" key="1">
    <source>
        <dbReference type="ARBA" id="ARBA00010982"/>
    </source>
</evidence>
<dbReference type="Gene3D" id="3.40.47.10">
    <property type="match status" value="1"/>
</dbReference>
<dbReference type="InterPro" id="IPR040771">
    <property type="entry name" value="TLP1_add_C"/>
</dbReference>
<organism evidence="5">
    <name type="scientific">marine sediment metagenome</name>
    <dbReference type="NCBI Taxonomy" id="412755"/>
    <lineage>
        <taxon>unclassified sequences</taxon>
        <taxon>metagenomes</taxon>
        <taxon>ecological metagenomes</taxon>
    </lineage>
</organism>
<dbReference type="Pfam" id="PF18313">
    <property type="entry name" value="TLP1_add_C"/>
    <property type="match status" value="1"/>
</dbReference>
<proteinExistence type="inferred from homology"/>
<dbReference type="EMBL" id="LAZR01004219">
    <property type="protein sequence ID" value="KKN10679.1"/>
    <property type="molecule type" value="Genomic_DNA"/>
</dbReference>
<name>A0A0F9MYB2_9ZZZZ</name>
<evidence type="ECO:0000259" key="4">
    <source>
        <dbReference type="Pfam" id="PF18313"/>
    </source>
</evidence>
<keyword evidence="2" id="KW-0808">Transferase</keyword>
<reference evidence="5" key="1">
    <citation type="journal article" date="2015" name="Nature">
        <title>Complex archaea that bridge the gap between prokaryotes and eukaryotes.</title>
        <authorList>
            <person name="Spang A."/>
            <person name="Saw J.H."/>
            <person name="Jorgensen S.L."/>
            <person name="Zaremba-Niedzwiedzka K."/>
            <person name="Martijn J."/>
            <person name="Lind A.E."/>
            <person name="van Eijk R."/>
            <person name="Schleper C."/>
            <person name="Guy L."/>
            <person name="Ettema T.J."/>
        </authorList>
    </citation>
    <scope>NUCLEOTIDE SEQUENCE</scope>
</reference>
<dbReference type="Gene3D" id="2.40.50.840">
    <property type="match status" value="1"/>
</dbReference>
<keyword evidence="3" id="KW-0012">Acyltransferase</keyword>
<evidence type="ECO:0000256" key="3">
    <source>
        <dbReference type="ARBA" id="ARBA00023315"/>
    </source>
</evidence>
<dbReference type="GO" id="GO:0016746">
    <property type="term" value="F:acyltransferase activity"/>
    <property type="evidence" value="ECO:0007669"/>
    <property type="project" value="UniProtKB-KW"/>
</dbReference>
<sequence length="506" mass="56630">MKNIKSWPVIVGASQYTQPKETKNPLDPLKLIAKVSQLAIKDTEITNIKEFIDAVYLVHFASWSYEDAPAELCKTLGIKPTTKSFSSGGGNTSLRLLNESALSITEGKSKFILLTGGETWYSTSLARKGKRVLNWSQPKVSKYTEAGKMKSLSEFEVKYKLQTPSISFALLETALRAASGRSLEDHQLSIGRLLEKFSLVGSNNPFSWLKKPRTAKEIITPTQINRKVSHPYTKYMCSNPFVDQSGAILLTSQEFAEELNIKPSKWIYLMGGGNLQNIYNLTQRPSLVNSPAVKHASRLSLAQAGLKIEDIDLFDFYSCFPSMVQLIRNALKIEEDDPRPLTITGGMAFSGGPWNNYSLHPVITAVDLIRKNSHLKIMQVANGGYNTKLSVGIYGKTPPQKHWSNDEFLEMQKEILKEELPKPVDKANGILTIEAYTIIYKRDGTPEYGVVLGSLENGSRTLALLKEESIKQHKLSQQELVGRDFNVYYDDTTGFNYLKIEVIELT</sequence>
<protein>
    <recommendedName>
        <fullName evidence="4">Thiolase-like protein type 1 additional C-terminal domain-containing protein</fullName>
    </recommendedName>
</protein>
<dbReference type="AlphaFoldDB" id="A0A0F9MYB2"/>
<evidence type="ECO:0000256" key="2">
    <source>
        <dbReference type="ARBA" id="ARBA00022679"/>
    </source>
</evidence>
<evidence type="ECO:0000313" key="5">
    <source>
        <dbReference type="EMBL" id="KKN10679.1"/>
    </source>
</evidence>
<feature type="domain" description="Thiolase-like protein type 1 additional C-terminal" evidence="4">
    <location>
        <begin position="411"/>
        <end position="492"/>
    </location>
</feature>
<dbReference type="InterPro" id="IPR016039">
    <property type="entry name" value="Thiolase-like"/>
</dbReference>
<comment type="similarity">
    <text evidence="1">Belongs to the thiolase-like superfamily. Thiolase family.</text>
</comment>
<dbReference type="PANTHER" id="PTHR18919:SF139">
    <property type="entry name" value="THIOLASE-LIKE PROTEIN TYPE 1 ADDITIONAL C-TERMINAL DOMAIN-CONTAINING PROTEIN"/>
    <property type="match status" value="1"/>
</dbReference>